<evidence type="ECO:0000256" key="1">
    <source>
        <dbReference type="ARBA" id="ARBA00005721"/>
    </source>
</evidence>
<sequence length="184" mass="20630">MKGVLNMNLFDRIMLAVYALFFSLLAIVLILFSVKIVSFQYVITSLSILYGRWETGVIGIVLLLISLRFLFYGLKSESVPETTVKDGELGRVCITLAAIENLALKVIRDIENIKDSKIKVKKQENGISILLKLTVNYDVIIPEMTSELQKTIKDYIETTAGISVNDIQISIDNVSNQLKQKVAK</sequence>
<gene>
    <name evidence="3" type="ordered locus">TEPIRE1_1509</name>
</gene>
<dbReference type="HOGENOM" id="CLU_120389_1_0_9"/>
<dbReference type="InterPro" id="IPR005531">
    <property type="entry name" value="Asp23"/>
</dbReference>
<dbReference type="Pfam" id="PF03780">
    <property type="entry name" value="Asp23"/>
    <property type="match status" value="1"/>
</dbReference>
<keyword evidence="2" id="KW-1133">Transmembrane helix</keyword>
<dbReference type="KEGG" id="tae:TepiRe1_1509"/>
<accession>L0RZ19</accession>
<evidence type="ECO:0008006" key="5">
    <source>
        <dbReference type="Google" id="ProtNLM"/>
    </source>
</evidence>
<dbReference type="OrthoDB" id="1716040at2"/>
<comment type="similarity">
    <text evidence="1">Belongs to the asp23 family.</text>
</comment>
<keyword evidence="4" id="KW-1185">Reference proteome</keyword>
<feature type="transmembrane region" description="Helical" evidence="2">
    <location>
        <begin position="12"/>
        <end position="34"/>
    </location>
</feature>
<accession>F4LV18</accession>
<keyword evidence="2" id="KW-0472">Membrane</keyword>
<dbReference type="KEGG" id="tep:TepRe1_1398"/>
<dbReference type="AlphaFoldDB" id="F4LV18"/>
<evidence type="ECO:0000313" key="3">
    <source>
        <dbReference type="EMBL" id="CCP26260.1"/>
    </source>
</evidence>
<organism evidence="3 4">
    <name type="scientific">Tepidanaerobacter acetatoxydans (strain DSM 21804 / JCM 16047 / Re1)</name>
    <dbReference type="NCBI Taxonomy" id="1209989"/>
    <lineage>
        <taxon>Bacteria</taxon>
        <taxon>Bacillati</taxon>
        <taxon>Bacillota</taxon>
        <taxon>Clostridia</taxon>
        <taxon>Thermosediminibacterales</taxon>
        <taxon>Tepidanaerobacteraceae</taxon>
        <taxon>Tepidanaerobacter</taxon>
    </lineage>
</organism>
<proteinExistence type="inferred from homology"/>
<evidence type="ECO:0000256" key="2">
    <source>
        <dbReference type="SAM" id="Phobius"/>
    </source>
</evidence>
<dbReference type="PATRIC" id="fig|1209989.3.peg.1712"/>
<dbReference type="EMBL" id="HF563609">
    <property type="protein sequence ID" value="CCP26260.1"/>
    <property type="molecule type" value="Genomic_DNA"/>
</dbReference>
<dbReference type="NCBIfam" id="NF033218">
    <property type="entry name" value="anchor_AmaP"/>
    <property type="match status" value="1"/>
</dbReference>
<name>F4LV18_TEPAE</name>
<evidence type="ECO:0000313" key="4">
    <source>
        <dbReference type="Proteomes" id="UP000010802"/>
    </source>
</evidence>
<protein>
    <recommendedName>
        <fullName evidence="5">Alkaline shock response membrane anchor protein AmaP</fullName>
    </recommendedName>
</protein>
<reference evidence="4" key="1">
    <citation type="journal article" date="2013" name="Genome Announc.">
        <title>First genome sequence of a syntrophic acetate-oxidizing bacterium, Tepidanaerobacter acetatoxydans strain Re1.</title>
        <authorList>
            <person name="Manzoor S."/>
            <person name="Bongcam-Rudloff E."/>
            <person name="Schnurer A."/>
            <person name="Muller B."/>
        </authorList>
    </citation>
    <scope>NUCLEOTIDE SEQUENCE [LARGE SCALE GENOMIC DNA]</scope>
    <source>
        <strain evidence="4">Re1</strain>
    </source>
</reference>
<feature type="transmembrane region" description="Helical" evidence="2">
    <location>
        <begin position="55"/>
        <end position="74"/>
    </location>
</feature>
<keyword evidence="2" id="KW-0812">Transmembrane</keyword>
<dbReference type="Proteomes" id="UP000010802">
    <property type="component" value="Chromosome"/>
</dbReference>
<dbReference type="STRING" id="1209989.TepRe1_1398"/>
<dbReference type="eggNOG" id="COG1302">
    <property type="taxonomic scope" value="Bacteria"/>
</dbReference>